<name>A0A3B0MKB4_9RHOB</name>
<keyword evidence="3" id="KW-1185">Reference proteome</keyword>
<dbReference type="OrthoDB" id="5763339at2"/>
<evidence type="ECO:0000313" key="3">
    <source>
        <dbReference type="Proteomes" id="UP000272908"/>
    </source>
</evidence>
<feature type="signal peptide" evidence="1">
    <location>
        <begin position="1"/>
        <end position="21"/>
    </location>
</feature>
<dbReference type="Gene3D" id="1.10.530.10">
    <property type="match status" value="1"/>
</dbReference>
<evidence type="ECO:0000313" key="2">
    <source>
        <dbReference type="EMBL" id="SUZ31517.1"/>
    </source>
</evidence>
<accession>A0A3B0MKB4</accession>
<gene>
    <name evidence="2" type="ORF">ROE7235_01263</name>
</gene>
<dbReference type="RefSeq" id="WP_147434175.1">
    <property type="nucleotide sequence ID" value="NZ_UIHC01000009.1"/>
</dbReference>
<dbReference type="Proteomes" id="UP000272908">
    <property type="component" value="Unassembled WGS sequence"/>
</dbReference>
<organism evidence="2 3">
    <name type="scientific">Roseinatronobacter ekhonensis</name>
    <dbReference type="NCBI Taxonomy" id="254356"/>
    <lineage>
        <taxon>Bacteria</taxon>
        <taxon>Pseudomonadati</taxon>
        <taxon>Pseudomonadota</taxon>
        <taxon>Alphaproteobacteria</taxon>
        <taxon>Rhodobacterales</taxon>
        <taxon>Paracoccaceae</taxon>
        <taxon>Roseinatronobacter</taxon>
    </lineage>
</organism>
<dbReference type="EMBL" id="UIHC01000009">
    <property type="protein sequence ID" value="SUZ31517.1"/>
    <property type="molecule type" value="Genomic_DNA"/>
</dbReference>
<dbReference type="SUPFAM" id="SSF53955">
    <property type="entry name" value="Lysozyme-like"/>
    <property type="match status" value="1"/>
</dbReference>
<sequence length="195" mass="21003">MRFPVLATCVAFALMAGCTTATTQTAPEIAARWDHRPEAARWTAAQYTALGKEGRALIDTVPADIDAFCPGYAQADDRGRKAFWIGLFSGLAFYESTWRPEAAGAGGRYRGLLQIWPTSARYYGCDLSHPKGLYDGATNLRCAARIAAQAVERDKVVAGASGNWGGVAADWPPLRDAAKRRDIAGFTRSLPACQT</sequence>
<evidence type="ECO:0008006" key="4">
    <source>
        <dbReference type="Google" id="ProtNLM"/>
    </source>
</evidence>
<dbReference type="AlphaFoldDB" id="A0A3B0MKB4"/>
<dbReference type="InterPro" id="IPR023346">
    <property type="entry name" value="Lysozyme-like_dom_sf"/>
</dbReference>
<protein>
    <recommendedName>
        <fullName evidence="4">Transglycosylase SLT domain-containing protein</fullName>
    </recommendedName>
</protein>
<dbReference type="PROSITE" id="PS51257">
    <property type="entry name" value="PROKAR_LIPOPROTEIN"/>
    <property type="match status" value="1"/>
</dbReference>
<proteinExistence type="predicted"/>
<keyword evidence="1" id="KW-0732">Signal</keyword>
<reference evidence="3" key="1">
    <citation type="submission" date="2018-08" db="EMBL/GenBank/DDBJ databases">
        <authorList>
            <person name="Rodrigo-Torres L."/>
            <person name="Arahal R. D."/>
            <person name="Lucena T."/>
        </authorList>
    </citation>
    <scope>NUCLEOTIDE SEQUENCE [LARGE SCALE GENOMIC DNA]</scope>
    <source>
        <strain evidence="3">CECT 7235</strain>
    </source>
</reference>
<feature type="chain" id="PRO_5017391029" description="Transglycosylase SLT domain-containing protein" evidence="1">
    <location>
        <begin position="22"/>
        <end position="195"/>
    </location>
</feature>
<evidence type="ECO:0000256" key="1">
    <source>
        <dbReference type="SAM" id="SignalP"/>
    </source>
</evidence>